<evidence type="ECO:0008006" key="3">
    <source>
        <dbReference type="Google" id="ProtNLM"/>
    </source>
</evidence>
<dbReference type="STRING" id="7897.ENSLACP00000000995"/>
<dbReference type="GeneTree" id="ENSGT01150000288347"/>
<reference evidence="1" key="3">
    <citation type="submission" date="2025-09" db="UniProtKB">
        <authorList>
            <consortium name="Ensembl"/>
        </authorList>
    </citation>
    <scope>IDENTIFICATION</scope>
</reference>
<dbReference type="HOGENOM" id="CLU_1140236_0_0_1"/>
<organism evidence="1 2">
    <name type="scientific">Latimeria chalumnae</name>
    <name type="common">Coelacanth</name>
    <dbReference type="NCBI Taxonomy" id="7897"/>
    <lineage>
        <taxon>Eukaryota</taxon>
        <taxon>Metazoa</taxon>
        <taxon>Chordata</taxon>
        <taxon>Craniata</taxon>
        <taxon>Vertebrata</taxon>
        <taxon>Euteleostomi</taxon>
        <taxon>Coelacanthiformes</taxon>
        <taxon>Coelacanthidae</taxon>
        <taxon>Latimeria</taxon>
    </lineage>
</organism>
<dbReference type="InterPro" id="IPR012337">
    <property type="entry name" value="RNaseH-like_sf"/>
</dbReference>
<dbReference type="SUPFAM" id="SSF53098">
    <property type="entry name" value="Ribonuclease H-like"/>
    <property type="match status" value="1"/>
</dbReference>
<dbReference type="InParanoid" id="H2ZUC4"/>
<proteinExistence type="predicted"/>
<protein>
    <recommendedName>
        <fullName evidence="3">HAT C-terminal dimerisation domain-containing protein</fullName>
    </recommendedName>
</protein>
<sequence length="244" mass="28367">TDIGDINQLCIWVGYVSSSFEVKEELLSVFPLLQRSKGSDILKNFLKSVEKFEQHLNVADFTHFSTLSAQEMNKDGHFESDRYVGFLCNLKEKFATRFIDFKNMKAAFDFLRDPFQLDLSRMLELAETLDFDRRTFEMELISVKAAQESSSCFGRSGNPTEMWQEIFSHSDYSDLHRLGAKLLLMFASTYLCEMTFSVMNLLKTKQRNRIVDMKMEAQLRIAVCQSFEPDFTHLVIERQAQISH</sequence>
<dbReference type="PANTHER" id="PTHR45913:SF5">
    <property type="entry name" value="GENERAL TRANSCRIPTION FACTOR II-I REPEAT DOMAIN-CONTAINING PROTEIN 2A-LIKE PROTEIN"/>
    <property type="match status" value="1"/>
</dbReference>
<dbReference type="EMBL" id="AFYH01228625">
    <property type="status" value="NOT_ANNOTATED_CDS"/>
    <property type="molecule type" value="Genomic_DNA"/>
</dbReference>
<dbReference type="PANTHER" id="PTHR45913">
    <property type="entry name" value="EPM2A-INTERACTING PROTEIN 1"/>
    <property type="match status" value="1"/>
</dbReference>
<name>H2ZUC4_LATCH</name>
<dbReference type="Ensembl" id="ENSLACT00000001004.1">
    <property type="protein sequence ID" value="ENSLACP00000000995.1"/>
    <property type="gene ID" value="ENSLACG00000000888.1"/>
</dbReference>
<evidence type="ECO:0000313" key="1">
    <source>
        <dbReference type="Ensembl" id="ENSLACP00000000995.1"/>
    </source>
</evidence>
<dbReference type="OMA" id="HEETNHI"/>
<evidence type="ECO:0000313" key="2">
    <source>
        <dbReference type="Proteomes" id="UP000008672"/>
    </source>
</evidence>
<dbReference type="Proteomes" id="UP000008672">
    <property type="component" value="Unassembled WGS sequence"/>
</dbReference>
<reference evidence="1" key="2">
    <citation type="submission" date="2025-08" db="UniProtKB">
        <authorList>
            <consortium name="Ensembl"/>
        </authorList>
    </citation>
    <scope>IDENTIFICATION</scope>
</reference>
<keyword evidence="2" id="KW-1185">Reference proteome</keyword>
<accession>H2ZUC4</accession>
<dbReference type="Bgee" id="ENSLACG00000000888">
    <property type="expression patterns" value="Expressed in chordate pharynx and 1 other cell type or tissue"/>
</dbReference>
<dbReference type="AlphaFoldDB" id="H2ZUC4"/>
<reference evidence="2" key="1">
    <citation type="submission" date="2011-08" db="EMBL/GenBank/DDBJ databases">
        <title>The draft genome of Latimeria chalumnae.</title>
        <authorList>
            <person name="Di Palma F."/>
            <person name="Alfoldi J."/>
            <person name="Johnson J."/>
            <person name="Berlin A."/>
            <person name="Gnerre S."/>
            <person name="Jaffe D."/>
            <person name="MacCallum I."/>
            <person name="Young S."/>
            <person name="Walker B.J."/>
            <person name="Lander E."/>
            <person name="Lindblad-Toh K."/>
        </authorList>
    </citation>
    <scope>NUCLEOTIDE SEQUENCE [LARGE SCALE GENOMIC DNA]</scope>
    <source>
        <strain evidence="2">Wild caught</strain>
    </source>
</reference>